<sequence>MFLHAGASLHGHEYSNRPASASPAAPQQRRPTFLRSAFTSPLSRQHTVADEKVDKIIQTPSTPPPPRRPLSLVYTRPLSDILFSHYYNPPPESQPRPHVQAAPVVRFREPERIETPEPSMSEDEPSFYDSDASQSTTLSGRRKKRTRAPRQSSVYLIAVPAPRLGVKQQLLSRLRPKLRMQLQLLSADRRPRPTIDVFPSSLIASGPLTAARYIRSFPRLFRMKGELCRDDMILVKSDDYDSPTDASSDSEETDVFERRELVAVLSPLKRQDRAEIVLADGSVWVATPLLTGSYDFVHTDAYGNTTTARWARRTATAKAPGRSSPTPSMMAARTRTPPPETDYRYTFSIINPLSRRHPVLATLTQSTLDIQETYTTVSSSQGRYPPTRPLSRASSPSSAFPTPLSPEPSAERTTHPVDEATKNLITITAIWLALRLGPPPEPKEVFEPPSPDPSTPSSFSPQFPGGSNGSTIITLPRRSTSSASPAPSTGVPRRATSSGAAFMQRRMQQQQQQQQLQQQQQQQQQQQSGDMSDHEDGGAPLRPARPPVDNNQAAQKQKRRMSWFRKLTH</sequence>
<comment type="caution">
    <text evidence="2">The sequence shown here is derived from an EMBL/GenBank/DDBJ whole genome shotgun (WGS) entry which is preliminary data.</text>
</comment>
<feature type="region of interest" description="Disordered" evidence="1">
    <location>
        <begin position="313"/>
        <end position="342"/>
    </location>
</feature>
<feature type="compositionally biased region" description="Basic and acidic residues" evidence="1">
    <location>
        <begin position="409"/>
        <end position="419"/>
    </location>
</feature>
<protein>
    <submittedName>
        <fullName evidence="2">Uncharacterized protein</fullName>
    </submittedName>
</protein>
<feature type="region of interest" description="Disordered" evidence="1">
    <location>
        <begin position="375"/>
        <end position="419"/>
    </location>
</feature>
<evidence type="ECO:0000313" key="3">
    <source>
        <dbReference type="Proteomes" id="UP001174694"/>
    </source>
</evidence>
<feature type="compositionally biased region" description="Low complexity" evidence="1">
    <location>
        <begin position="476"/>
        <end position="489"/>
    </location>
</feature>
<feature type="compositionally biased region" description="Low complexity" evidence="1">
    <location>
        <begin position="508"/>
        <end position="527"/>
    </location>
</feature>
<feature type="region of interest" description="Disordered" evidence="1">
    <location>
        <begin position="439"/>
        <end position="569"/>
    </location>
</feature>
<accession>A0AA38RN08</accession>
<dbReference type="Proteomes" id="UP001174694">
    <property type="component" value="Unassembled WGS sequence"/>
</dbReference>
<organism evidence="2 3">
    <name type="scientific">Pleurostoma richardsiae</name>
    <dbReference type="NCBI Taxonomy" id="41990"/>
    <lineage>
        <taxon>Eukaryota</taxon>
        <taxon>Fungi</taxon>
        <taxon>Dikarya</taxon>
        <taxon>Ascomycota</taxon>
        <taxon>Pezizomycotina</taxon>
        <taxon>Sordariomycetes</taxon>
        <taxon>Sordariomycetidae</taxon>
        <taxon>Calosphaeriales</taxon>
        <taxon>Pleurostomataceae</taxon>
        <taxon>Pleurostoma</taxon>
    </lineage>
</organism>
<feature type="region of interest" description="Disordered" evidence="1">
    <location>
        <begin position="1"/>
        <end position="71"/>
    </location>
</feature>
<feature type="compositionally biased region" description="Low complexity" evidence="1">
    <location>
        <begin position="17"/>
        <end position="31"/>
    </location>
</feature>
<feature type="compositionally biased region" description="Polar residues" evidence="1">
    <location>
        <begin position="37"/>
        <end position="46"/>
    </location>
</feature>
<gene>
    <name evidence="2" type="ORF">NKR23_g3213</name>
</gene>
<name>A0AA38RN08_9PEZI</name>
<feature type="compositionally biased region" description="Low complexity" evidence="1">
    <location>
        <begin position="455"/>
        <end position="465"/>
    </location>
</feature>
<reference evidence="2" key="1">
    <citation type="submission" date="2022-07" db="EMBL/GenBank/DDBJ databases">
        <title>Fungi with potential for degradation of polypropylene.</title>
        <authorList>
            <person name="Gostincar C."/>
        </authorList>
    </citation>
    <scope>NUCLEOTIDE SEQUENCE</scope>
    <source>
        <strain evidence="2">EXF-13308</strain>
    </source>
</reference>
<proteinExistence type="predicted"/>
<feature type="compositionally biased region" description="Basic residues" evidence="1">
    <location>
        <begin position="556"/>
        <end position="569"/>
    </location>
</feature>
<keyword evidence="3" id="KW-1185">Reference proteome</keyword>
<evidence type="ECO:0000313" key="2">
    <source>
        <dbReference type="EMBL" id="KAJ9151120.1"/>
    </source>
</evidence>
<dbReference type="AlphaFoldDB" id="A0AA38RN08"/>
<feature type="compositionally biased region" description="Low complexity" evidence="1">
    <location>
        <begin position="389"/>
        <end position="402"/>
    </location>
</feature>
<dbReference type="EMBL" id="JANBVO010000006">
    <property type="protein sequence ID" value="KAJ9151120.1"/>
    <property type="molecule type" value="Genomic_DNA"/>
</dbReference>
<feature type="region of interest" description="Disordered" evidence="1">
    <location>
        <begin position="109"/>
        <end position="150"/>
    </location>
</feature>
<evidence type="ECO:0000256" key="1">
    <source>
        <dbReference type="SAM" id="MobiDB-lite"/>
    </source>
</evidence>